<dbReference type="Proteomes" id="UP000618460">
    <property type="component" value="Unassembled WGS sequence"/>
</dbReference>
<comment type="caution">
    <text evidence="1">The sequence shown here is derived from an EMBL/GenBank/DDBJ whole genome shotgun (WGS) entry which is preliminary data.</text>
</comment>
<dbReference type="EMBL" id="BMLG01000001">
    <property type="protein sequence ID" value="GGM18272.1"/>
    <property type="molecule type" value="Genomic_DNA"/>
</dbReference>
<name>A0A917TCV3_9BACI</name>
<accession>A0A917TCV3</accession>
<dbReference type="Pfam" id="PF10612">
    <property type="entry name" value="Spore-coat_CotZ"/>
    <property type="match status" value="1"/>
</dbReference>
<protein>
    <recommendedName>
        <fullName evidence="3">Spore coat protein</fullName>
    </recommendedName>
</protein>
<dbReference type="InterPro" id="IPR019593">
    <property type="entry name" value="Spore_coat_protein_Z/Y"/>
</dbReference>
<keyword evidence="2" id="KW-1185">Reference proteome</keyword>
<organism evidence="1 2">
    <name type="scientific">Paraliobacillus quinghaiensis</name>
    <dbReference type="NCBI Taxonomy" id="470815"/>
    <lineage>
        <taxon>Bacteria</taxon>
        <taxon>Bacillati</taxon>
        <taxon>Bacillota</taxon>
        <taxon>Bacilli</taxon>
        <taxon>Bacillales</taxon>
        <taxon>Bacillaceae</taxon>
        <taxon>Paraliobacillus</taxon>
    </lineage>
</organism>
<evidence type="ECO:0008006" key="3">
    <source>
        <dbReference type="Google" id="ProtNLM"/>
    </source>
</evidence>
<evidence type="ECO:0000313" key="2">
    <source>
        <dbReference type="Proteomes" id="UP000618460"/>
    </source>
</evidence>
<gene>
    <name evidence="1" type="ORF">GCM10011351_00050</name>
</gene>
<dbReference type="OrthoDB" id="1655185at2"/>
<evidence type="ECO:0000313" key="1">
    <source>
        <dbReference type="EMBL" id="GGM18272.1"/>
    </source>
</evidence>
<proteinExistence type="predicted"/>
<reference evidence="1" key="1">
    <citation type="journal article" date="2014" name="Int. J. Syst. Evol. Microbiol.">
        <title>Complete genome sequence of Corynebacterium casei LMG S-19264T (=DSM 44701T), isolated from a smear-ripened cheese.</title>
        <authorList>
            <consortium name="US DOE Joint Genome Institute (JGI-PGF)"/>
            <person name="Walter F."/>
            <person name="Albersmeier A."/>
            <person name="Kalinowski J."/>
            <person name="Ruckert C."/>
        </authorList>
    </citation>
    <scope>NUCLEOTIDE SEQUENCE</scope>
    <source>
        <strain evidence="1">CGMCC 1.6333</strain>
    </source>
</reference>
<dbReference type="RefSeq" id="WP_117152467.1">
    <property type="nucleotide sequence ID" value="NZ_BMLG01000001.1"/>
</dbReference>
<dbReference type="AlphaFoldDB" id="A0A917TCV3"/>
<sequence>MLYEEKDAGTEQIKDDDKKKYDCKDCICEMLLDILEKQEAYQKVKVNPCSLLNPDRSTLHEVIPFILQTPYGHPFFTWGQIGTDDCFITTFFKVVKVDCEQNCAVLQLLRPNVSIVDPETSCVETDSLCDVDFVTPTRECVLVDLSCYTSIKCISPEFVVNR</sequence>
<reference evidence="1" key="2">
    <citation type="submission" date="2020-09" db="EMBL/GenBank/DDBJ databases">
        <authorList>
            <person name="Sun Q."/>
            <person name="Zhou Y."/>
        </authorList>
    </citation>
    <scope>NUCLEOTIDE SEQUENCE</scope>
    <source>
        <strain evidence="1">CGMCC 1.6333</strain>
    </source>
</reference>